<proteinExistence type="predicted"/>
<evidence type="ECO:0000256" key="4">
    <source>
        <dbReference type="ARBA" id="ARBA00022989"/>
    </source>
</evidence>
<protein>
    <recommendedName>
        <fullName evidence="7">Major facilitator superfamily (MFS) profile domain-containing protein</fullName>
    </recommendedName>
</protein>
<evidence type="ECO:0000256" key="6">
    <source>
        <dbReference type="SAM" id="Phobius"/>
    </source>
</evidence>
<feature type="transmembrane region" description="Helical" evidence="6">
    <location>
        <begin position="12"/>
        <end position="30"/>
    </location>
</feature>
<evidence type="ECO:0000313" key="9">
    <source>
        <dbReference type="Proteomes" id="UP000749559"/>
    </source>
</evidence>
<evidence type="ECO:0000313" key="8">
    <source>
        <dbReference type="EMBL" id="CAH1782785.1"/>
    </source>
</evidence>
<keyword evidence="5 6" id="KW-0472">Membrane</keyword>
<keyword evidence="9" id="KW-1185">Reference proteome</keyword>
<name>A0A8S4NR08_OWEFU</name>
<keyword evidence="4 6" id="KW-1133">Transmembrane helix</keyword>
<evidence type="ECO:0000259" key="7">
    <source>
        <dbReference type="PROSITE" id="PS50850"/>
    </source>
</evidence>
<comment type="caution">
    <text evidence="8">The sequence shown here is derived from an EMBL/GenBank/DDBJ whole genome shotgun (WGS) entry which is preliminary data.</text>
</comment>
<evidence type="ECO:0000256" key="3">
    <source>
        <dbReference type="ARBA" id="ARBA00022692"/>
    </source>
</evidence>
<dbReference type="AlphaFoldDB" id="A0A8S4NR08"/>
<dbReference type="PROSITE" id="PS50850">
    <property type="entry name" value="MFS"/>
    <property type="match status" value="1"/>
</dbReference>
<dbReference type="Gene3D" id="1.20.1250.20">
    <property type="entry name" value="MFS general substrate transporter like domains"/>
    <property type="match status" value="1"/>
</dbReference>
<dbReference type="GO" id="GO:0005366">
    <property type="term" value="F:myo-inositol:proton symporter activity"/>
    <property type="evidence" value="ECO:0007669"/>
    <property type="project" value="TreeGrafter"/>
</dbReference>
<dbReference type="InterPro" id="IPR020846">
    <property type="entry name" value="MFS_dom"/>
</dbReference>
<dbReference type="GO" id="GO:0016324">
    <property type="term" value="C:apical plasma membrane"/>
    <property type="evidence" value="ECO:0007669"/>
    <property type="project" value="TreeGrafter"/>
</dbReference>
<evidence type="ECO:0000256" key="1">
    <source>
        <dbReference type="ARBA" id="ARBA00004141"/>
    </source>
</evidence>
<dbReference type="InterPro" id="IPR036259">
    <property type="entry name" value="MFS_trans_sf"/>
</dbReference>
<accession>A0A8S4NR08</accession>
<feature type="domain" description="Major facilitator superfamily (MFS) profile" evidence="7">
    <location>
        <begin position="1"/>
        <end position="64"/>
    </location>
</feature>
<feature type="transmembrane region" description="Helical" evidence="6">
    <location>
        <begin position="42"/>
        <end position="60"/>
    </location>
</feature>
<dbReference type="InterPro" id="IPR050814">
    <property type="entry name" value="Myo-inositol_Transporter"/>
</dbReference>
<keyword evidence="3 6" id="KW-0812">Transmembrane</keyword>
<comment type="subcellular location">
    <subcellularLocation>
        <location evidence="1">Membrane</location>
        <topology evidence="1">Multi-pass membrane protein</topology>
    </subcellularLocation>
</comment>
<dbReference type="InterPro" id="IPR005828">
    <property type="entry name" value="MFS_sugar_transport-like"/>
</dbReference>
<reference evidence="8" key="1">
    <citation type="submission" date="2022-03" db="EMBL/GenBank/DDBJ databases">
        <authorList>
            <person name="Martin C."/>
        </authorList>
    </citation>
    <scope>NUCLEOTIDE SEQUENCE</scope>
</reference>
<evidence type="ECO:0000256" key="2">
    <source>
        <dbReference type="ARBA" id="ARBA00022448"/>
    </source>
</evidence>
<dbReference type="PANTHER" id="PTHR48020">
    <property type="entry name" value="PROTON MYO-INOSITOL COTRANSPORTER"/>
    <property type="match status" value="1"/>
</dbReference>
<sequence length="117" mass="12769">IYPLWARSTGVSLATSTNWICNLIVSMTFLSLTEAITRFGTFWLYAGITLLGLVFLGVVLPETKGRSLEEVEGLFAHSWCGTSGPPIVDDEKTVQYVHIRGINSNDRESDADSGDGD</sequence>
<dbReference type="Pfam" id="PF00083">
    <property type="entry name" value="Sugar_tr"/>
    <property type="match status" value="1"/>
</dbReference>
<dbReference type="SUPFAM" id="SSF103473">
    <property type="entry name" value="MFS general substrate transporter"/>
    <property type="match status" value="1"/>
</dbReference>
<keyword evidence="2" id="KW-0813">Transport</keyword>
<dbReference type="PANTHER" id="PTHR48020:SF12">
    <property type="entry name" value="PROTON MYO-INOSITOL COTRANSPORTER"/>
    <property type="match status" value="1"/>
</dbReference>
<dbReference type="Proteomes" id="UP000749559">
    <property type="component" value="Unassembled WGS sequence"/>
</dbReference>
<evidence type="ECO:0000256" key="5">
    <source>
        <dbReference type="ARBA" id="ARBA00023136"/>
    </source>
</evidence>
<gene>
    <name evidence="8" type="ORF">OFUS_LOCUS9195</name>
</gene>
<feature type="non-terminal residue" evidence="8">
    <location>
        <position position="117"/>
    </location>
</feature>
<dbReference type="EMBL" id="CAIIXF020000005">
    <property type="protein sequence ID" value="CAH1782785.1"/>
    <property type="molecule type" value="Genomic_DNA"/>
</dbReference>
<dbReference type="OrthoDB" id="6339427at2759"/>
<organism evidence="8 9">
    <name type="scientific">Owenia fusiformis</name>
    <name type="common">Polychaete worm</name>
    <dbReference type="NCBI Taxonomy" id="6347"/>
    <lineage>
        <taxon>Eukaryota</taxon>
        <taxon>Metazoa</taxon>
        <taxon>Spiralia</taxon>
        <taxon>Lophotrochozoa</taxon>
        <taxon>Annelida</taxon>
        <taxon>Polychaeta</taxon>
        <taxon>Sedentaria</taxon>
        <taxon>Canalipalpata</taxon>
        <taxon>Sabellida</taxon>
        <taxon>Oweniida</taxon>
        <taxon>Oweniidae</taxon>
        <taxon>Owenia</taxon>
    </lineage>
</organism>